<dbReference type="EMBL" id="LBXN01000101">
    <property type="protein sequence ID" value="KKR30337.1"/>
    <property type="molecule type" value="Genomic_DNA"/>
</dbReference>
<name>A0A0G0SXL2_9BACT</name>
<feature type="non-terminal residue" evidence="1">
    <location>
        <position position="1"/>
    </location>
</feature>
<evidence type="ECO:0000313" key="2">
    <source>
        <dbReference type="Proteomes" id="UP000034539"/>
    </source>
</evidence>
<comment type="caution">
    <text evidence="1">The sequence shown here is derived from an EMBL/GenBank/DDBJ whole genome shotgun (WGS) entry which is preliminary data.</text>
</comment>
<evidence type="ECO:0008006" key="3">
    <source>
        <dbReference type="Google" id="ProtNLM"/>
    </source>
</evidence>
<protein>
    <recommendedName>
        <fullName evidence="3">Band 7 domain-containing protein</fullName>
    </recommendedName>
</protein>
<accession>A0A0G0SXL2</accession>
<proteinExistence type="predicted"/>
<dbReference type="Proteomes" id="UP000034539">
    <property type="component" value="Unassembled WGS sequence"/>
</dbReference>
<sequence length="170" mass="18883">TPATTLEEWEIVDKKLKDDIVELVKLWGVEVDDVRMEDLDFGKTVNIALRDVPEAVLKKDVTKTNADAEEYKRTHEGMGTAEARRIFLEAEAVGYNRIAQELGITEGSFILAMESAKTALEKSKYSIVSGSDGMKDIFSMASVIQSILPKIKEEVDDSGKKVVEKKGETK</sequence>
<evidence type="ECO:0000313" key="1">
    <source>
        <dbReference type="EMBL" id="KKR30337.1"/>
    </source>
</evidence>
<organism evidence="1 2">
    <name type="scientific">Candidatus Gottesmanbacteria bacterium GW2011_GWC2_39_8</name>
    <dbReference type="NCBI Taxonomy" id="1618450"/>
    <lineage>
        <taxon>Bacteria</taxon>
        <taxon>Candidatus Gottesmaniibacteriota</taxon>
    </lineage>
</organism>
<gene>
    <name evidence="1" type="ORF">UT63_C0101G0008</name>
</gene>
<reference evidence="1 2" key="1">
    <citation type="journal article" date="2015" name="Nature">
        <title>rRNA introns, odd ribosomes, and small enigmatic genomes across a large radiation of phyla.</title>
        <authorList>
            <person name="Brown C.T."/>
            <person name="Hug L.A."/>
            <person name="Thomas B.C."/>
            <person name="Sharon I."/>
            <person name="Castelle C.J."/>
            <person name="Singh A."/>
            <person name="Wilkins M.J."/>
            <person name="Williams K.H."/>
            <person name="Banfield J.F."/>
        </authorList>
    </citation>
    <scope>NUCLEOTIDE SEQUENCE [LARGE SCALE GENOMIC DNA]</scope>
</reference>
<dbReference type="AlphaFoldDB" id="A0A0G0SXL2"/>